<evidence type="ECO:0000313" key="1">
    <source>
        <dbReference type="EMBL" id="MBB6144009.1"/>
    </source>
</evidence>
<proteinExistence type="predicted"/>
<dbReference type="AlphaFoldDB" id="A0A841JW99"/>
<accession>A0A841JW99</accession>
<protein>
    <submittedName>
        <fullName evidence="1">Uncharacterized protein</fullName>
    </submittedName>
</protein>
<sequence>MGERRFKNSWSRIKRARDHLVAFQCEWNAVLANNPFGSVVRYDEDSSCYVASLTASETTQKRIADTILPLILGEFAHQLRAALDGLIWDAITYTQGAEPPADANSLYFPILNGRNRDFKKCGFHKFPFPDNLRIWLESIQPDSAEKPLGHPDRGLSGALEDVHNLARLDRHRRLRIIAAFPTELFADIVFDPPEGFKDIDREGLPCDILGGQYDRLRFKVESATGNPPQKIRIITGAKFEIFFEDIPPLQGMPSGERLSNLCEAIAYVISRFEGEFKADD</sequence>
<keyword evidence="2" id="KW-1185">Reference proteome</keyword>
<name>A0A841JW99_9BACT</name>
<dbReference type="EMBL" id="JACHEK010000003">
    <property type="protein sequence ID" value="MBB6144009.1"/>
    <property type="molecule type" value="Genomic_DNA"/>
</dbReference>
<reference evidence="1 2" key="1">
    <citation type="submission" date="2020-08" db="EMBL/GenBank/DDBJ databases">
        <title>Genomic Encyclopedia of Type Strains, Phase IV (KMG-IV): sequencing the most valuable type-strain genomes for metagenomic binning, comparative biology and taxonomic classification.</title>
        <authorList>
            <person name="Goeker M."/>
        </authorList>
    </citation>
    <scope>NUCLEOTIDE SEQUENCE [LARGE SCALE GENOMIC DNA]</scope>
    <source>
        <strain evidence="1 2">DSM 103733</strain>
    </source>
</reference>
<comment type="caution">
    <text evidence="1">The sequence shown here is derived from an EMBL/GenBank/DDBJ whole genome shotgun (WGS) entry which is preliminary data.</text>
</comment>
<dbReference type="OrthoDB" id="119671at2"/>
<dbReference type="Proteomes" id="UP000538666">
    <property type="component" value="Unassembled WGS sequence"/>
</dbReference>
<evidence type="ECO:0000313" key="2">
    <source>
        <dbReference type="Proteomes" id="UP000538666"/>
    </source>
</evidence>
<gene>
    <name evidence="1" type="ORF">HNQ77_001958</name>
</gene>
<organism evidence="1 2">
    <name type="scientific">Silvibacterium bohemicum</name>
    <dbReference type="NCBI Taxonomy" id="1577686"/>
    <lineage>
        <taxon>Bacteria</taxon>
        <taxon>Pseudomonadati</taxon>
        <taxon>Acidobacteriota</taxon>
        <taxon>Terriglobia</taxon>
        <taxon>Terriglobales</taxon>
        <taxon>Acidobacteriaceae</taxon>
        <taxon>Silvibacterium</taxon>
    </lineage>
</organism>
<dbReference type="RefSeq" id="WP_050058444.1">
    <property type="nucleotide sequence ID" value="NZ_JACHEK010000003.1"/>
</dbReference>